<evidence type="ECO:0000256" key="3">
    <source>
        <dbReference type="ARBA" id="ARBA00022862"/>
    </source>
</evidence>
<feature type="domain" description="Thioredoxin" evidence="7">
    <location>
        <begin position="30"/>
        <end position="187"/>
    </location>
</feature>
<dbReference type="InterPro" id="IPR013740">
    <property type="entry name" value="Redoxin"/>
</dbReference>
<organism evidence="8 9">
    <name type="scientific">Myxozyma melibiosi</name>
    <dbReference type="NCBI Taxonomy" id="54550"/>
    <lineage>
        <taxon>Eukaryota</taxon>
        <taxon>Fungi</taxon>
        <taxon>Dikarya</taxon>
        <taxon>Ascomycota</taxon>
        <taxon>Saccharomycotina</taxon>
        <taxon>Lipomycetes</taxon>
        <taxon>Lipomycetales</taxon>
        <taxon>Lipomycetaceae</taxon>
        <taxon>Myxozyma</taxon>
    </lineage>
</organism>
<reference evidence="8 9" key="1">
    <citation type="submission" date="2024-03" db="EMBL/GenBank/DDBJ databases">
        <title>Genome-scale model development and genomic sequencing of the oleaginous clade Lipomyces.</title>
        <authorList>
            <consortium name="Lawrence Berkeley National Laboratory"/>
            <person name="Czajka J.J."/>
            <person name="Han Y."/>
            <person name="Kim J."/>
            <person name="Mondo S.J."/>
            <person name="Hofstad B.A."/>
            <person name="Robles A."/>
            <person name="Haridas S."/>
            <person name="Riley R."/>
            <person name="LaButti K."/>
            <person name="Pangilinan J."/>
            <person name="Andreopoulos W."/>
            <person name="Lipzen A."/>
            <person name="Yan J."/>
            <person name="Wang M."/>
            <person name="Ng V."/>
            <person name="Grigoriev I.V."/>
            <person name="Spatafora J.W."/>
            <person name="Magnuson J.K."/>
            <person name="Baker S.E."/>
            <person name="Pomraning K.R."/>
        </authorList>
    </citation>
    <scope>NUCLEOTIDE SEQUENCE [LARGE SCALE GENOMIC DNA]</scope>
    <source>
        <strain evidence="8 9">Phaff 52-87</strain>
    </source>
</reference>
<evidence type="ECO:0000256" key="6">
    <source>
        <dbReference type="RuleBase" id="RU366011"/>
    </source>
</evidence>
<dbReference type="InterPro" id="IPR013766">
    <property type="entry name" value="Thioredoxin_domain"/>
</dbReference>
<keyword evidence="9" id="KW-1185">Reference proteome</keyword>
<dbReference type="EMBL" id="JBBJBU010000006">
    <property type="protein sequence ID" value="KAK7205127.1"/>
    <property type="molecule type" value="Genomic_DNA"/>
</dbReference>
<dbReference type="PROSITE" id="PS51352">
    <property type="entry name" value="THIOREDOXIN_2"/>
    <property type="match status" value="1"/>
</dbReference>
<evidence type="ECO:0000256" key="1">
    <source>
        <dbReference type="ARBA" id="ARBA00010505"/>
    </source>
</evidence>
<dbReference type="SUPFAM" id="SSF52833">
    <property type="entry name" value="Thioredoxin-like"/>
    <property type="match status" value="1"/>
</dbReference>
<dbReference type="InterPro" id="IPR037944">
    <property type="entry name" value="PRX5-like"/>
</dbReference>
<dbReference type="Gene3D" id="3.40.30.10">
    <property type="entry name" value="Glutaredoxin"/>
    <property type="match status" value="1"/>
</dbReference>
<accession>A0ABR1F5R2</accession>
<evidence type="ECO:0000313" key="8">
    <source>
        <dbReference type="EMBL" id="KAK7205127.1"/>
    </source>
</evidence>
<comment type="similarity">
    <text evidence="1 6">Belongs to the peroxiredoxin family. Prx5 subfamily.</text>
</comment>
<dbReference type="CDD" id="cd03013">
    <property type="entry name" value="PRX5_like"/>
    <property type="match status" value="1"/>
</dbReference>
<keyword evidence="3 6" id="KW-0049">Antioxidant</keyword>
<evidence type="ECO:0000256" key="4">
    <source>
        <dbReference type="ARBA" id="ARBA00023002"/>
    </source>
</evidence>
<dbReference type="PANTHER" id="PTHR10430">
    <property type="entry name" value="PEROXIREDOXIN"/>
    <property type="match status" value="1"/>
</dbReference>
<dbReference type="Proteomes" id="UP001498771">
    <property type="component" value="Unassembled WGS sequence"/>
</dbReference>
<keyword evidence="5 6" id="KW-0676">Redox-active center</keyword>
<evidence type="ECO:0000259" key="7">
    <source>
        <dbReference type="PROSITE" id="PS51352"/>
    </source>
</evidence>
<protein>
    <submittedName>
        <fullName evidence="8">Thioredoxin-like protein</fullName>
    </submittedName>
</protein>
<comment type="function">
    <text evidence="6">Thiol-specific peroxidase that catalyzes the reduction of hydrogen peroxide and organic hydroperoxides to water and alcohols, respectively. Plays a role in cell protection against oxidative stress by detoxifying peroxides.</text>
</comment>
<sequence length="187" mass="19795">MRFNTLSSAVKPLAASAGRRAFHASRAAAIAVGDSIPSATVFGETPGDKIATDELTKTGKSLLVFVPGAYSPGCSARHIPGYVSLAPKFAEKGIDSIYVISGNDAFVQTSWGKVLGDADGKIKYLADPALDFGKKLEIDFDASAFFGGYRHKRSAILVEDGVVKKLWVEPDSTGINVSEAKNVIEEI</sequence>
<evidence type="ECO:0000256" key="2">
    <source>
        <dbReference type="ARBA" id="ARBA00022559"/>
    </source>
</evidence>
<dbReference type="PANTHER" id="PTHR10430:SF39">
    <property type="entry name" value="PEROXISOMAL MEMBRANE ASSOCIATED PROTEIN 20"/>
    <property type="match status" value="1"/>
</dbReference>
<comment type="caution">
    <text evidence="8">The sequence shown here is derived from an EMBL/GenBank/DDBJ whole genome shotgun (WGS) entry which is preliminary data.</text>
</comment>
<dbReference type="Pfam" id="PF08534">
    <property type="entry name" value="Redoxin"/>
    <property type="match status" value="1"/>
</dbReference>
<keyword evidence="4 6" id="KW-0560">Oxidoreductase</keyword>
<name>A0ABR1F5R2_9ASCO</name>
<gene>
    <name evidence="8" type="ORF">BZA70DRAFT_289767</name>
</gene>
<keyword evidence="2 6" id="KW-0575">Peroxidase</keyword>
<proteinExistence type="inferred from homology"/>
<dbReference type="GeneID" id="90039655"/>
<evidence type="ECO:0000313" key="9">
    <source>
        <dbReference type="Proteomes" id="UP001498771"/>
    </source>
</evidence>
<evidence type="ECO:0000256" key="5">
    <source>
        <dbReference type="ARBA" id="ARBA00023284"/>
    </source>
</evidence>
<dbReference type="RefSeq" id="XP_064768160.1">
    <property type="nucleotide sequence ID" value="XM_064914143.1"/>
</dbReference>
<dbReference type="InterPro" id="IPR036249">
    <property type="entry name" value="Thioredoxin-like_sf"/>
</dbReference>